<comment type="caution">
    <text evidence="2">The sequence shown here is derived from an EMBL/GenBank/DDBJ whole genome shotgun (WGS) entry which is preliminary data.</text>
</comment>
<proteinExistence type="predicted"/>
<name>A0ABW1TQX2_9LACO</name>
<reference evidence="3" key="1">
    <citation type="journal article" date="2019" name="Int. J. Syst. Evol. Microbiol.">
        <title>The Global Catalogue of Microorganisms (GCM) 10K type strain sequencing project: providing services to taxonomists for standard genome sequencing and annotation.</title>
        <authorList>
            <consortium name="The Broad Institute Genomics Platform"/>
            <consortium name="The Broad Institute Genome Sequencing Center for Infectious Disease"/>
            <person name="Wu L."/>
            <person name="Ma J."/>
        </authorList>
    </citation>
    <scope>NUCLEOTIDE SEQUENCE [LARGE SCALE GENOMIC DNA]</scope>
    <source>
        <strain evidence="3">CCM 8907</strain>
    </source>
</reference>
<feature type="signal peptide" evidence="1">
    <location>
        <begin position="1"/>
        <end position="31"/>
    </location>
</feature>
<evidence type="ECO:0000256" key="1">
    <source>
        <dbReference type="SAM" id="SignalP"/>
    </source>
</evidence>
<sequence length="178" mass="19658">MFKRLVSIMGFLALGLGLGGALTTAPITASAASKSTMTAFPKVYRHTWYHYSQGHYETVTFGAKRVSGLSYFGGAATKYVAHLHAHKLTTTKLKQHPSWSTAVNTTTHHVTWLNVRGWNQIMGAGDFYKVMTKSVNGKHHQVLSQAGGAGVWTDAHYYRSKAIAKQLGNRHLSGERYY</sequence>
<gene>
    <name evidence="2" type="ORF">ACFQET_10295</name>
</gene>
<keyword evidence="1" id="KW-0732">Signal</keyword>
<evidence type="ECO:0000313" key="2">
    <source>
        <dbReference type="EMBL" id="MFC6275867.1"/>
    </source>
</evidence>
<accession>A0ABW1TQX2</accession>
<keyword evidence="3" id="KW-1185">Reference proteome</keyword>
<dbReference type="EMBL" id="JBHSSJ010000019">
    <property type="protein sequence ID" value="MFC6275867.1"/>
    <property type="molecule type" value="Genomic_DNA"/>
</dbReference>
<protein>
    <submittedName>
        <fullName evidence="2">Uncharacterized protein</fullName>
    </submittedName>
</protein>
<dbReference type="Proteomes" id="UP001596191">
    <property type="component" value="Unassembled WGS sequence"/>
</dbReference>
<dbReference type="RefSeq" id="WP_125643274.1">
    <property type="nucleotide sequence ID" value="NZ_JBHSSJ010000019.1"/>
</dbReference>
<evidence type="ECO:0000313" key="3">
    <source>
        <dbReference type="Proteomes" id="UP001596191"/>
    </source>
</evidence>
<feature type="chain" id="PRO_5047186392" evidence="1">
    <location>
        <begin position="32"/>
        <end position="178"/>
    </location>
</feature>
<organism evidence="2 3">
    <name type="scientific">Levilactobacillus tangyuanensis</name>
    <dbReference type="NCBI Taxonomy" id="2486021"/>
    <lineage>
        <taxon>Bacteria</taxon>
        <taxon>Bacillati</taxon>
        <taxon>Bacillota</taxon>
        <taxon>Bacilli</taxon>
        <taxon>Lactobacillales</taxon>
        <taxon>Lactobacillaceae</taxon>
        <taxon>Levilactobacillus</taxon>
    </lineage>
</organism>